<feature type="transmembrane region" description="Helical" evidence="2">
    <location>
        <begin position="61"/>
        <end position="85"/>
    </location>
</feature>
<keyword evidence="4" id="KW-1185">Reference proteome</keyword>
<sequence>MQAKRIMHVIFSRKYHNQEHMAAVLINRQINNHPVAVCVRSDCDAYRIRSLLNYLDPRVEIFRIPVSFSFAYLLSALMIWHPTLLHWHNLRTRKTLSLVFWRLPQISTQHASHNRPNRRIHRKTLKTPKSEPIFNPTTDKRKKVPEDGRYEWSTSLIRRMLFFF</sequence>
<reference evidence="3 4" key="1">
    <citation type="journal article" date="2014" name="FEMS Microbiol. Ecol.">
        <title>Genomic differentiation among two strains of the PS1 clade isolated from geographically separated marine habitats.</title>
        <authorList>
            <person name="Jimenez-Infante F."/>
            <person name="Ngugi D.K."/>
            <person name="Alam I."/>
            <person name="Rashid M."/>
            <person name="Baalawi W."/>
            <person name="Kamau A.A."/>
            <person name="Bajic V.B."/>
            <person name="Stingl U."/>
        </authorList>
    </citation>
    <scope>NUCLEOTIDE SEQUENCE [LARGE SCALE GENOMIC DNA]</scope>
    <source>
        <strain evidence="3 4">RS24</strain>
    </source>
</reference>
<dbReference type="Proteomes" id="UP000016762">
    <property type="component" value="Unassembled WGS sequence"/>
</dbReference>
<dbReference type="EMBL" id="AWXE01000001">
    <property type="protein sequence ID" value="ERL47689.1"/>
    <property type="molecule type" value="Genomic_DNA"/>
</dbReference>
<name>U2WDU4_9PROT</name>
<dbReference type="GO" id="GO:0032259">
    <property type="term" value="P:methylation"/>
    <property type="evidence" value="ECO:0007669"/>
    <property type="project" value="UniProtKB-KW"/>
</dbReference>
<keyword evidence="2" id="KW-1133">Transmembrane helix</keyword>
<accession>U2WDU4</accession>
<keyword evidence="2" id="KW-0472">Membrane</keyword>
<dbReference type="GO" id="GO:0004851">
    <property type="term" value="F:uroporphyrin-III C-methyltransferase activity"/>
    <property type="evidence" value="ECO:0007669"/>
    <property type="project" value="UniProtKB-EC"/>
</dbReference>
<evidence type="ECO:0000313" key="3">
    <source>
        <dbReference type="EMBL" id="ERL47689.1"/>
    </source>
</evidence>
<comment type="caution">
    <text evidence="3">The sequence shown here is derived from an EMBL/GenBank/DDBJ whole genome shotgun (WGS) entry which is preliminary data.</text>
</comment>
<evidence type="ECO:0000256" key="2">
    <source>
        <dbReference type="SAM" id="Phobius"/>
    </source>
</evidence>
<keyword evidence="3" id="KW-0808">Transferase</keyword>
<keyword evidence="2" id="KW-0812">Transmembrane</keyword>
<gene>
    <name evidence="3" type="ORF">RS24_00664</name>
</gene>
<evidence type="ECO:0000313" key="4">
    <source>
        <dbReference type="Proteomes" id="UP000016762"/>
    </source>
</evidence>
<dbReference type="AlphaFoldDB" id="U2WDU4"/>
<organism evidence="3 4">
    <name type="scientific">Candidatus Micropelagius thuwalensis</name>
    <dbReference type="NCBI Taxonomy" id="1397666"/>
    <lineage>
        <taxon>Bacteria</taxon>
        <taxon>Pseudomonadati</taxon>
        <taxon>Pseudomonadota</taxon>
        <taxon>Alphaproteobacteria</taxon>
        <taxon>PS1 clade</taxon>
        <taxon>Candidatus Micropelagius</taxon>
    </lineage>
</organism>
<proteinExistence type="predicted"/>
<evidence type="ECO:0000256" key="1">
    <source>
        <dbReference type="SAM" id="MobiDB-lite"/>
    </source>
</evidence>
<protein>
    <submittedName>
        <fullName evidence="3">Uroporphyrin-III C-methyltransferase protein</fullName>
        <ecNumber evidence="3">2.1.1.107</ecNumber>
    </submittedName>
</protein>
<dbReference type="STRING" id="1397666.RS24_00664"/>
<feature type="compositionally biased region" description="Basic residues" evidence="1">
    <location>
        <begin position="112"/>
        <end position="126"/>
    </location>
</feature>
<keyword evidence="3" id="KW-0489">Methyltransferase</keyword>
<dbReference type="EC" id="2.1.1.107" evidence="3"/>
<feature type="region of interest" description="Disordered" evidence="1">
    <location>
        <begin position="112"/>
        <end position="142"/>
    </location>
</feature>